<comment type="caution">
    <text evidence="2">The sequence shown here is derived from an EMBL/GenBank/DDBJ whole genome shotgun (WGS) entry which is preliminary data.</text>
</comment>
<dbReference type="Pfam" id="PF07963">
    <property type="entry name" value="N_methyl"/>
    <property type="match status" value="1"/>
</dbReference>
<evidence type="ECO:0000313" key="3">
    <source>
        <dbReference type="Proteomes" id="UP000318053"/>
    </source>
</evidence>
<proteinExistence type="predicted"/>
<protein>
    <recommendedName>
        <fullName evidence="4">Type II secretion system protein G</fullName>
    </recommendedName>
</protein>
<dbReference type="SUPFAM" id="SSF54523">
    <property type="entry name" value="Pili subunits"/>
    <property type="match status" value="1"/>
</dbReference>
<accession>A0A5C5YGC5</accession>
<name>A0A5C5YGC5_9BACT</name>
<keyword evidence="1" id="KW-0812">Transmembrane</keyword>
<dbReference type="InterPro" id="IPR012902">
    <property type="entry name" value="N_methyl_site"/>
</dbReference>
<feature type="transmembrane region" description="Helical" evidence="1">
    <location>
        <begin position="20"/>
        <end position="41"/>
    </location>
</feature>
<keyword evidence="1" id="KW-1133">Transmembrane helix</keyword>
<dbReference type="Proteomes" id="UP000318053">
    <property type="component" value="Unassembled WGS sequence"/>
</dbReference>
<sequence>MSDRSTVINRNRDRRVGFTLVEILVVLVIIGLMGGMVLAAVQGVTNSARASRTRTIIAACDSVIQEQYESYKYRPLPVDIPTLSQVVDHDNNTSTPDVLVSFEVLATEAARVRLIMTRDLQRMEMPDKRLDVVFNMTGPVQTDAVTITAVANRVVSDTTSGRAIRQYSNRRQMPIAWERTQKAYTYYDRFLSAGQTWTTENEGAECLYLIMATSFANGSPAIDSIPSASIGDTDGDGMREILDGWGRPLGFIRWPVGYINDDDALVDQTIPDDFDPFHVDFGHFVSGAGFPWAMRPLIVSAGGDDEFGMSLSSNTVSYNTQSWPLSEMDSGTKVVVGDEAEGRTGTYVFPDPYLRHNAPSSLPGAELNTELVSDNITNYALAGSQ</sequence>
<reference evidence="2 3" key="1">
    <citation type="submission" date="2019-02" db="EMBL/GenBank/DDBJ databases">
        <title>Deep-cultivation of Planctomycetes and their phenomic and genomic characterization uncovers novel biology.</title>
        <authorList>
            <person name="Wiegand S."/>
            <person name="Jogler M."/>
            <person name="Boedeker C."/>
            <person name="Pinto D."/>
            <person name="Vollmers J."/>
            <person name="Rivas-Marin E."/>
            <person name="Kohn T."/>
            <person name="Peeters S.H."/>
            <person name="Heuer A."/>
            <person name="Rast P."/>
            <person name="Oberbeckmann S."/>
            <person name="Bunk B."/>
            <person name="Jeske O."/>
            <person name="Meyerdierks A."/>
            <person name="Storesund J.E."/>
            <person name="Kallscheuer N."/>
            <person name="Luecker S."/>
            <person name="Lage O.M."/>
            <person name="Pohl T."/>
            <person name="Merkel B.J."/>
            <person name="Hornburger P."/>
            <person name="Mueller R.-W."/>
            <person name="Bruemmer F."/>
            <person name="Labrenz M."/>
            <person name="Spormann A.M."/>
            <person name="Op Den Camp H."/>
            <person name="Overmann J."/>
            <person name="Amann R."/>
            <person name="Jetten M.S.M."/>
            <person name="Mascher T."/>
            <person name="Medema M.H."/>
            <person name="Devos D.P."/>
            <person name="Kaster A.-K."/>
            <person name="Ovreas L."/>
            <person name="Rohde M."/>
            <person name="Galperin M.Y."/>
            <person name="Jogler C."/>
        </authorList>
    </citation>
    <scope>NUCLEOTIDE SEQUENCE [LARGE SCALE GENOMIC DNA]</scope>
    <source>
        <strain evidence="2 3">CA85</strain>
    </source>
</reference>
<evidence type="ECO:0000256" key="1">
    <source>
        <dbReference type="SAM" id="Phobius"/>
    </source>
</evidence>
<dbReference type="NCBIfam" id="TIGR02532">
    <property type="entry name" value="IV_pilin_GFxxxE"/>
    <property type="match status" value="1"/>
</dbReference>
<evidence type="ECO:0000313" key="2">
    <source>
        <dbReference type="EMBL" id="TWT74174.1"/>
    </source>
</evidence>
<evidence type="ECO:0008006" key="4">
    <source>
        <dbReference type="Google" id="ProtNLM"/>
    </source>
</evidence>
<dbReference type="Gene3D" id="3.30.700.10">
    <property type="entry name" value="Glycoprotein, Type 4 Pilin"/>
    <property type="match status" value="1"/>
</dbReference>
<keyword evidence="1" id="KW-0472">Membrane</keyword>
<dbReference type="RefSeq" id="WP_146390439.1">
    <property type="nucleotide sequence ID" value="NZ_SJPK01000002.1"/>
</dbReference>
<gene>
    <name evidence="2" type="ORF">CA85_10610</name>
</gene>
<dbReference type="OrthoDB" id="253619at2"/>
<dbReference type="InterPro" id="IPR045584">
    <property type="entry name" value="Pilin-like"/>
</dbReference>
<keyword evidence="3" id="KW-1185">Reference proteome</keyword>
<dbReference type="AlphaFoldDB" id="A0A5C5YGC5"/>
<organism evidence="2 3">
    <name type="scientific">Allorhodopirellula solitaria</name>
    <dbReference type="NCBI Taxonomy" id="2527987"/>
    <lineage>
        <taxon>Bacteria</taxon>
        <taxon>Pseudomonadati</taxon>
        <taxon>Planctomycetota</taxon>
        <taxon>Planctomycetia</taxon>
        <taxon>Pirellulales</taxon>
        <taxon>Pirellulaceae</taxon>
        <taxon>Allorhodopirellula</taxon>
    </lineage>
</organism>
<dbReference type="EMBL" id="SJPK01000002">
    <property type="protein sequence ID" value="TWT74174.1"/>
    <property type="molecule type" value="Genomic_DNA"/>
</dbReference>